<feature type="region of interest" description="Disordered" evidence="1">
    <location>
        <begin position="90"/>
        <end position="113"/>
    </location>
</feature>
<proteinExistence type="predicted"/>
<dbReference type="AlphaFoldDB" id="A0A918WAJ6"/>
<sequence length="113" mass="12249">MGETMSSDLSDTKLRIPPGVADRLLELLSTDDAFRALFREDRHAALVRAGFEADPERLRETSALACLRVDELASKADIAAAREALRAHLTSDASHTNPHAFEAGTAHAALRRA</sequence>
<comment type="caution">
    <text evidence="2">The sequence shown here is derived from an EMBL/GenBank/DDBJ whole genome shotgun (WGS) entry which is preliminary data.</text>
</comment>
<reference evidence="2" key="2">
    <citation type="submission" date="2020-09" db="EMBL/GenBank/DDBJ databases">
        <authorList>
            <person name="Sun Q."/>
            <person name="Ohkuma M."/>
        </authorList>
    </citation>
    <scope>NUCLEOTIDE SEQUENCE</scope>
    <source>
        <strain evidence="2">JCM 4518</strain>
    </source>
</reference>
<organism evidence="2 3">
    <name type="scientific">Streptomyces termitum</name>
    <dbReference type="NCBI Taxonomy" id="67368"/>
    <lineage>
        <taxon>Bacteria</taxon>
        <taxon>Bacillati</taxon>
        <taxon>Actinomycetota</taxon>
        <taxon>Actinomycetes</taxon>
        <taxon>Kitasatosporales</taxon>
        <taxon>Streptomycetaceae</taxon>
        <taxon>Streptomyces</taxon>
    </lineage>
</organism>
<dbReference type="InterPro" id="IPR030976">
    <property type="entry name" value="Mod_pep_NH_fam"/>
</dbReference>
<dbReference type="EMBL" id="BMUL01000008">
    <property type="protein sequence ID" value="GHA89349.1"/>
    <property type="molecule type" value="Genomic_DNA"/>
</dbReference>
<name>A0A918WAJ6_9ACTN</name>
<evidence type="ECO:0000313" key="3">
    <source>
        <dbReference type="Proteomes" id="UP000644020"/>
    </source>
</evidence>
<reference evidence="2" key="1">
    <citation type="journal article" date="2014" name="Int. J. Syst. Evol. Microbiol.">
        <title>Complete genome sequence of Corynebacterium casei LMG S-19264T (=DSM 44701T), isolated from a smear-ripened cheese.</title>
        <authorList>
            <consortium name="US DOE Joint Genome Institute (JGI-PGF)"/>
            <person name="Walter F."/>
            <person name="Albersmeier A."/>
            <person name="Kalinowski J."/>
            <person name="Ruckert C."/>
        </authorList>
    </citation>
    <scope>NUCLEOTIDE SEQUENCE</scope>
    <source>
        <strain evidence="2">JCM 4518</strain>
    </source>
</reference>
<dbReference type="NCBIfam" id="TIGR04509">
    <property type="entry name" value="mod_pep_NH_fam"/>
    <property type="match status" value="1"/>
</dbReference>
<protein>
    <submittedName>
        <fullName evidence="2">Uncharacterized protein</fullName>
    </submittedName>
</protein>
<evidence type="ECO:0000313" key="2">
    <source>
        <dbReference type="EMBL" id="GHA89349.1"/>
    </source>
</evidence>
<evidence type="ECO:0000256" key="1">
    <source>
        <dbReference type="SAM" id="MobiDB-lite"/>
    </source>
</evidence>
<accession>A0A918WAJ6</accession>
<dbReference type="Proteomes" id="UP000644020">
    <property type="component" value="Unassembled WGS sequence"/>
</dbReference>
<gene>
    <name evidence="2" type="ORF">GCM10010305_36300</name>
</gene>
<keyword evidence="3" id="KW-1185">Reference proteome</keyword>